<accession>A0A0H4TRB1</accession>
<proteinExistence type="predicted"/>
<sequence>MSKKCIYCKKEVSDDSVIDFCERCGEGVWGKKMFDTIVKKMEEARQKGDLVSTNTIGIQKLEKLGYRGF</sequence>
<dbReference type="EMBL" id="KT007010">
    <property type="protein sequence ID" value="AKQ03324.1"/>
    <property type="molecule type" value="Genomic_DNA"/>
</dbReference>
<name>A0A0H4TRB1_9ARCH</name>
<organism evidence="1">
    <name type="scientific">uncultured archaeon Rifle_16ft_4_minimus_37913</name>
    <dbReference type="NCBI Taxonomy" id="1665152"/>
    <lineage>
        <taxon>Archaea</taxon>
        <taxon>environmental samples</taxon>
    </lineage>
</organism>
<dbReference type="AlphaFoldDB" id="A0A0H4TRB1"/>
<reference evidence="1" key="1">
    <citation type="journal article" date="2015" name="ISME J.">
        <title>Aquifer environment selects for microbial species cohorts in sediment and groundwater.</title>
        <authorList>
            <person name="Hug L.A."/>
            <person name="Thomas B.C."/>
            <person name="Brown C.T."/>
            <person name="Frischkorn K.R."/>
            <person name="Williams K.H."/>
            <person name="Tringe S.G."/>
            <person name="Banfield J.F."/>
        </authorList>
    </citation>
    <scope>NUCLEOTIDE SEQUENCE</scope>
</reference>
<protein>
    <submittedName>
        <fullName evidence="1">Uncharacterized protein</fullName>
    </submittedName>
</protein>
<evidence type="ECO:0000313" key="1">
    <source>
        <dbReference type="EMBL" id="AKQ03324.1"/>
    </source>
</evidence>